<evidence type="ECO:0000256" key="1">
    <source>
        <dbReference type="SAM" id="SignalP"/>
    </source>
</evidence>
<name>A0A9D1V3G0_9FIRM</name>
<evidence type="ECO:0000313" key="2">
    <source>
        <dbReference type="EMBL" id="HIX05314.1"/>
    </source>
</evidence>
<gene>
    <name evidence="2" type="ORF">H9865_04285</name>
</gene>
<reference evidence="2" key="1">
    <citation type="journal article" date="2021" name="PeerJ">
        <title>Extensive microbial diversity within the chicken gut microbiome revealed by metagenomics and culture.</title>
        <authorList>
            <person name="Gilroy R."/>
            <person name="Ravi A."/>
            <person name="Getino M."/>
            <person name="Pursley I."/>
            <person name="Horton D.L."/>
            <person name="Alikhan N.F."/>
            <person name="Baker D."/>
            <person name="Gharbi K."/>
            <person name="Hall N."/>
            <person name="Watson M."/>
            <person name="Adriaenssens E.M."/>
            <person name="Foster-Nyarko E."/>
            <person name="Jarju S."/>
            <person name="Secka A."/>
            <person name="Antonio M."/>
            <person name="Oren A."/>
            <person name="Chaudhuri R.R."/>
            <person name="La Ragione R."/>
            <person name="Hildebrand F."/>
            <person name="Pallen M.J."/>
        </authorList>
    </citation>
    <scope>NUCLEOTIDE SEQUENCE</scope>
    <source>
        <strain evidence="2">2239</strain>
    </source>
</reference>
<dbReference type="AlphaFoldDB" id="A0A9D1V3G0"/>
<dbReference type="EMBL" id="DXFW01000012">
    <property type="protein sequence ID" value="HIX05314.1"/>
    <property type="molecule type" value="Genomic_DNA"/>
</dbReference>
<feature type="signal peptide" evidence="1">
    <location>
        <begin position="1"/>
        <end position="17"/>
    </location>
</feature>
<keyword evidence="1" id="KW-0732">Signal</keyword>
<protein>
    <submittedName>
        <fullName evidence="2">DUF4358 domain-containing protein</fullName>
    </submittedName>
</protein>
<feature type="chain" id="PRO_5039327230" evidence="1">
    <location>
        <begin position="18"/>
        <end position="160"/>
    </location>
</feature>
<comment type="caution">
    <text evidence="2">The sequence shown here is derived from an EMBL/GenBank/DDBJ whole genome shotgun (WGS) entry which is preliminary data.</text>
</comment>
<dbReference type="Proteomes" id="UP000824193">
    <property type="component" value="Unassembled WGS sequence"/>
</dbReference>
<proteinExistence type="predicted"/>
<reference evidence="2" key="2">
    <citation type="submission" date="2021-04" db="EMBL/GenBank/DDBJ databases">
        <authorList>
            <person name="Gilroy R."/>
        </authorList>
    </citation>
    <scope>NUCLEOTIDE SEQUENCE</scope>
    <source>
        <strain evidence="2">2239</strain>
    </source>
</reference>
<dbReference type="InterPro" id="IPR025648">
    <property type="entry name" value="DUF4358"/>
</dbReference>
<evidence type="ECO:0000313" key="3">
    <source>
        <dbReference type="Proteomes" id="UP000824193"/>
    </source>
</evidence>
<organism evidence="2 3">
    <name type="scientific">Candidatus Allofournierella pullicola</name>
    <dbReference type="NCBI Taxonomy" id="2838596"/>
    <lineage>
        <taxon>Bacteria</taxon>
        <taxon>Bacillati</taxon>
        <taxon>Bacillota</taxon>
        <taxon>Clostridia</taxon>
        <taxon>Eubacteriales</taxon>
        <taxon>Oscillospiraceae</taxon>
        <taxon>Allofournierella</taxon>
    </lineage>
</organism>
<dbReference type="Pfam" id="PF14270">
    <property type="entry name" value="DUF4358"/>
    <property type="match status" value="1"/>
</dbReference>
<sequence length="160" mass="16800">MKKIVSLLLAASLCVFALVGCGGGSETASYNLNDIVAAVEKANPVSNPRDVDDNFIQLDMLLTPDNIEEYAGKVSNDQGNSALIVAIKVVEGKASAVEEELNAYKTSISTGGLYAEFADMEAMAADARIVVKGDYAVMVVANTEGADYAEIDTALDEALK</sequence>
<accession>A0A9D1V3G0</accession>
<dbReference type="PROSITE" id="PS51257">
    <property type="entry name" value="PROKAR_LIPOPROTEIN"/>
    <property type="match status" value="1"/>
</dbReference>